<comment type="caution">
    <text evidence="1">The sequence shown here is derived from an EMBL/GenBank/DDBJ whole genome shotgun (WGS) entry which is preliminary data.</text>
</comment>
<evidence type="ECO:0000313" key="1">
    <source>
        <dbReference type="EMBL" id="GHO45589.1"/>
    </source>
</evidence>
<keyword evidence="2" id="KW-1185">Reference proteome</keyword>
<dbReference type="Proteomes" id="UP000612362">
    <property type="component" value="Unassembled WGS sequence"/>
</dbReference>
<name>A0A8J3I573_9CHLR</name>
<evidence type="ECO:0000313" key="2">
    <source>
        <dbReference type="Proteomes" id="UP000612362"/>
    </source>
</evidence>
<gene>
    <name evidence="1" type="ORF">KSX_37520</name>
</gene>
<accession>A0A8J3I573</accession>
<dbReference type="AlphaFoldDB" id="A0A8J3I573"/>
<proteinExistence type="predicted"/>
<protein>
    <submittedName>
        <fullName evidence="1">Uncharacterized protein</fullName>
    </submittedName>
</protein>
<sequence>MKLNLQAGFFFALAKRGLFGVLTPTHETTGKGGLALWALDDKEAACLLYHDADAGEGGEIAAQAEIEQIKEDTDKTLKGQV</sequence>
<dbReference type="EMBL" id="BNJF01000001">
    <property type="protein sequence ID" value="GHO45589.1"/>
    <property type="molecule type" value="Genomic_DNA"/>
</dbReference>
<organism evidence="1 2">
    <name type="scientific">Ktedonospora formicarum</name>
    <dbReference type="NCBI Taxonomy" id="2778364"/>
    <lineage>
        <taxon>Bacteria</taxon>
        <taxon>Bacillati</taxon>
        <taxon>Chloroflexota</taxon>
        <taxon>Ktedonobacteria</taxon>
        <taxon>Ktedonobacterales</taxon>
        <taxon>Ktedonobacteraceae</taxon>
        <taxon>Ktedonospora</taxon>
    </lineage>
</organism>
<reference evidence="1" key="1">
    <citation type="submission" date="2020-10" db="EMBL/GenBank/DDBJ databases">
        <title>Taxonomic study of unclassified bacteria belonging to the class Ktedonobacteria.</title>
        <authorList>
            <person name="Yabe S."/>
            <person name="Wang C.M."/>
            <person name="Zheng Y."/>
            <person name="Sakai Y."/>
            <person name="Cavaletti L."/>
            <person name="Monciardini P."/>
            <person name="Donadio S."/>
        </authorList>
    </citation>
    <scope>NUCLEOTIDE SEQUENCE</scope>
    <source>
        <strain evidence="1">SOSP1-1</strain>
    </source>
</reference>